<evidence type="ECO:0000256" key="4">
    <source>
        <dbReference type="ARBA" id="ARBA00007707"/>
    </source>
</evidence>
<feature type="binding site" evidence="20">
    <location>
        <position position="370"/>
    </location>
    <ligand>
        <name>UDP-N-acetyl-alpha-D-glucosamine</name>
        <dbReference type="ChEBI" id="CHEBI:57705"/>
    </ligand>
</feature>
<dbReference type="HAMAP" id="MF_01631">
    <property type="entry name" value="GlmU"/>
    <property type="match status" value="1"/>
</dbReference>
<feature type="binding site" evidence="20">
    <location>
        <position position="174"/>
    </location>
    <ligand>
        <name>UDP-N-acetyl-alpha-D-glucosamine</name>
        <dbReference type="ChEBI" id="CHEBI:57705"/>
    </ligand>
</feature>
<comment type="cofactor">
    <cofactor evidence="20">
        <name>Mg(2+)</name>
        <dbReference type="ChEBI" id="CHEBI:18420"/>
    </cofactor>
    <text evidence="20">Binds 1 Mg(2+) ion per subunit.</text>
</comment>
<keyword evidence="13 20" id="KW-0573">Peptidoglycan synthesis</keyword>
<evidence type="ECO:0000256" key="11">
    <source>
        <dbReference type="ARBA" id="ARBA00022842"/>
    </source>
</evidence>
<feature type="binding site" evidence="20">
    <location>
        <position position="444"/>
    </location>
    <ligand>
        <name>acetyl-CoA</name>
        <dbReference type="ChEBI" id="CHEBI:57288"/>
    </ligand>
</feature>
<evidence type="ECO:0000256" key="5">
    <source>
        <dbReference type="ARBA" id="ARBA00007947"/>
    </source>
</evidence>
<organism evidence="22 23">
    <name type="scientific">Defluviitalea saccharophila</name>
    <dbReference type="NCBI Taxonomy" id="879970"/>
    <lineage>
        <taxon>Bacteria</taxon>
        <taxon>Bacillati</taxon>
        <taxon>Bacillota</taxon>
        <taxon>Clostridia</taxon>
        <taxon>Lachnospirales</taxon>
        <taxon>Defluviitaleaceae</taxon>
        <taxon>Defluviitalea</taxon>
    </lineage>
</organism>
<dbReference type="EMBL" id="CP121687">
    <property type="protein sequence ID" value="WZL69226.1"/>
    <property type="molecule type" value="Genomic_DNA"/>
</dbReference>
<keyword evidence="12 20" id="KW-0133">Cell shape</keyword>
<keyword evidence="14 20" id="KW-0511">Multifunctional enzyme</keyword>
<dbReference type="InterPro" id="IPR005835">
    <property type="entry name" value="NTP_transferase_dom"/>
</dbReference>
<evidence type="ECO:0000259" key="21">
    <source>
        <dbReference type="Pfam" id="PF00483"/>
    </source>
</evidence>
<dbReference type="InterPro" id="IPR050065">
    <property type="entry name" value="GlmU-like"/>
</dbReference>
<evidence type="ECO:0000256" key="10">
    <source>
        <dbReference type="ARBA" id="ARBA00022737"/>
    </source>
</evidence>
<comment type="caution">
    <text evidence="20">Lacks conserved residue(s) required for the propagation of feature annotation.</text>
</comment>
<comment type="pathway">
    <text evidence="3 20">Nucleotide-sugar biosynthesis; UDP-N-acetyl-alpha-D-glucosamine biosynthesis; UDP-N-acetyl-alpha-D-glucosamine from N-acetyl-alpha-D-glucosamine 1-phosphate: step 1/1.</text>
</comment>
<dbReference type="NCBIfam" id="TIGR01173">
    <property type="entry name" value="glmU"/>
    <property type="match status" value="1"/>
</dbReference>
<evidence type="ECO:0000256" key="15">
    <source>
        <dbReference type="ARBA" id="ARBA00023315"/>
    </source>
</evidence>
<feature type="binding site" evidence="20">
    <location>
        <begin position="105"/>
        <end position="107"/>
    </location>
    <ligand>
        <name>UDP-N-acetyl-alpha-D-glucosamine</name>
        <dbReference type="ChEBI" id="CHEBI:57705"/>
    </ligand>
</feature>
<dbReference type="NCBIfam" id="NF010934">
    <property type="entry name" value="PRK14354.1"/>
    <property type="match status" value="1"/>
</dbReference>
<dbReference type="Pfam" id="PF00132">
    <property type="entry name" value="Hexapep"/>
    <property type="match status" value="1"/>
</dbReference>
<evidence type="ECO:0000256" key="18">
    <source>
        <dbReference type="ARBA" id="ARBA00048493"/>
    </source>
</evidence>
<dbReference type="RefSeq" id="WP_341876234.1">
    <property type="nucleotide sequence ID" value="NZ_CP121687.1"/>
</dbReference>
<feature type="region of interest" description="N-acetyltransferase" evidence="20">
    <location>
        <begin position="256"/>
        <end position="460"/>
    </location>
</feature>
<feature type="binding site" evidence="20">
    <location>
        <begin position="14"/>
        <end position="17"/>
    </location>
    <ligand>
        <name>UDP-N-acetyl-alpha-D-glucosamine</name>
        <dbReference type="ChEBI" id="CHEBI:57705"/>
    </ligand>
</feature>
<dbReference type="Gene3D" id="2.160.10.10">
    <property type="entry name" value="Hexapeptide repeat proteins"/>
    <property type="match status" value="1"/>
</dbReference>
<feature type="binding site" evidence="20">
    <location>
        <position position="337"/>
    </location>
    <ligand>
        <name>UDP-N-acetyl-alpha-D-glucosamine</name>
        <dbReference type="ChEBI" id="CHEBI:57705"/>
    </ligand>
</feature>
<gene>
    <name evidence="20 22" type="primary">glmU</name>
    <name evidence="22" type="ORF">QBE51_10510</name>
</gene>
<name>A0ABZ2Y5A2_9FIRM</name>
<dbReference type="Pfam" id="PF00483">
    <property type="entry name" value="NTP_transferase"/>
    <property type="match status" value="1"/>
</dbReference>
<feature type="binding site" evidence="20">
    <location>
        <position position="427"/>
    </location>
    <ligand>
        <name>acetyl-CoA</name>
        <dbReference type="ChEBI" id="CHEBI:57288"/>
    </ligand>
</feature>
<feature type="binding site" evidence="20">
    <location>
        <begin position="390"/>
        <end position="391"/>
    </location>
    <ligand>
        <name>acetyl-CoA</name>
        <dbReference type="ChEBI" id="CHEBI:57288"/>
    </ligand>
</feature>
<evidence type="ECO:0000256" key="16">
    <source>
        <dbReference type="ARBA" id="ARBA00023316"/>
    </source>
</evidence>
<accession>A0ABZ2Y5A2</accession>
<dbReference type="SUPFAM" id="SSF53448">
    <property type="entry name" value="Nucleotide-diphospho-sugar transferases"/>
    <property type="match status" value="1"/>
</dbReference>
<protein>
    <recommendedName>
        <fullName evidence="20">Bifunctional protein GlmU</fullName>
    </recommendedName>
    <domain>
        <recommendedName>
            <fullName evidence="20">UDP-N-acetylglucosamine pyrophosphorylase</fullName>
            <ecNumber evidence="20">2.7.7.23</ecNumber>
        </recommendedName>
        <alternativeName>
            <fullName evidence="20">N-acetylglucosamine-1-phosphate uridyltransferase</fullName>
        </alternativeName>
    </domain>
    <domain>
        <recommendedName>
            <fullName evidence="20">Glucosamine-1-phosphate N-acetyltransferase</fullName>
            <ecNumber evidence="20">2.3.1.157</ecNumber>
        </recommendedName>
    </domain>
</protein>
<feature type="binding site" evidence="20">
    <location>
        <position position="232"/>
    </location>
    <ligand>
        <name>Mg(2+)</name>
        <dbReference type="ChEBI" id="CHEBI:18420"/>
    </ligand>
</feature>
<evidence type="ECO:0000256" key="7">
    <source>
        <dbReference type="ARBA" id="ARBA00022679"/>
    </source>
</evidence>
<dbReference type="CDD" id="cd02540">
    <property type="entry name" value="GT2_GlmU_N_bac"/>
    <property type="match status" value="1"/>
</dbReference>
<feature type="binding site" evidence="20">
    <location>
        <position position="355"/>
    </location>
    <ligand>
        <name>UDP-N-acetyl-alpha-D-glucosamine</name>
        <dbReference type="ChEBI" id="CHEBI:57705"/>
    </ligand>
</feature>
<evidence type="ECO:0000256" key="2">
    <source>
        <dbReference type="ARBA" id="ARBA00005166"/>
    </source>
</evidence>
<sequence length="460" mass="50280">MSISDTRGLSTIILAAGEGTRMKSKKSKVLHKVLGKSLIQHVINAAKYAGSEKTCLVIGYKGEEVKEAIGDGVEYAVQKERLGTGHAVMQAESFIGEEGDILVLYGDTPLITGETLKNMIETHRKEQNGVTILSAIVEDPTGYGRIIRDESGNFVKNVEHKDANEEELKVREINGGMYCFQAKLLKEALKELTNDNVQGEYYLTDTLHIILSKGYKVNAMIVKDTNEILGVNSRAQLSEVTQIMKRRINKKFMDEGVTIIDPENTYIEPDVSIGIDTIIYPGSIIQGETVIGEDCIIGPNTRIEHAKIGNDVSIESSVVLESEIGLSTTVGPFAYIRPNSKIGSHIKIGDFVEVKNSTIGNHTKVSHLTYIGDADVGANVNFGCGTVIVNYDGRKKHRTTIEDGAFIGCNTNLVSPVTVHKEAYTAAGSTITEDVPSRALGIARARQINKENWVDKKNNR</sequence>
<dbReference type="Proteomes" id="UP001486565">
    <property type="component" value="Chromosome"/>
</dbReference>
<keyword evidence="16 20" id="KW-0961">Cell wall biogenesis/degradation</keyword>
<comment type="catalytic activity">
    <reaction evidence="17 20">
        <text>alpha-D-glucosamine 1-phosphate + acetyl-CoA = N-acetyl-alpha-D-glucosamine 1-phosphate + CoA + H(+)</text>
        <dbReference type="Rhea" id="RHEA:13725"/>
        <dbReference type="ChEBI" id="CHEBI:15378"/>
        <dbReference type="ChEBI" id="CHEBI:57287"/>
        <dbReference type="ChEBI" id="CHEBI:57288"/>
        <dbReference type="ChEBI" id="CHEBI:57776"/>
        <dbReference type="ChEBI" id="CHEBI:58516"/>
        <dbReference type="EC" id="2.3.1.157"/>
    </reaction>
</comment>
<comment type="pathway">
    <text evidence="20">Bacterial outer membrane biogenesis; LPS lipid A biosynthesis.</text>
</comment>
<evidence type="ECO:0000256" key="12">
    <source>
        <dbReference type="ARBA" id="ARBA00022960"/>
    </source>
</evidence>
<feature type="active site" description="Proton acceptor" evidence="20">
    <location>
        <position position="367"/>
    </location>
</feature>
<keyword evidence="23" id="KW-1185">Reference proteome</keyword>
<comment type="subcellular location">
    <subcellularLocation>
        <location evidence="1 20">Cytoplasm</location>
    </subcellularLocation>
</comment>
<dbReference type="PANTHER" id="PTHR43584">
    <property type="entry name" value="NUCLEOTIDYL TRANSFERASE"/>
    <property type="match status" value="1"/>
</dbReference>
<dbReference type="CDD" id="cd03353">
    <property type="entry name" value="LbH_GlmU_C"/>
    <property type="match status" value="1"/>
</dbReference>
<dbReference type="InterPro" id="IPR001451">
    <property type="entry name" value="Hexapep"/>
</dbReference>
<dbReference type="GO" id="GO:0019134">
    <property type="term" value="F:glucosamine-1-phosphate N-acetyltransferase activity"/>
    <property type="evidence" value="ECO:0007669"/>
    <property type="project" value="UniProtKB-EC"/>
</dbReference>
<keyword evidence="9 20" id="KW-0479">Metal-binding</keyword>
<keyword evidence="15 20" id="KW-0012">Acyltransferase</keyword>
<evidence type="ECO:0000256" key="8">
    <source>
        <dbReference type="ARBA" id="ARBA00022695"/>
    </source>
</evidence>
<reference evidence="22 23" key="1">
    <citation type="submission" date="2023-03" db="EMBL/GenBank/DDBJ databases">
        <title>Novel Species.</title>
        <authorList>
            <person name="Ma S."/>
        </authorList>
    </citation>
    <scope>NUCLEOTIDE SEQUENCE [LARGE SCALE GENOMIC DNA]</scope>
    <source>
        <strain evidence="22 23">LIND6LT2</strain>
    </source>
</reference>
<feature type="binding site" evidence="20">
    <location>
        <position position="28"/>
    </location>
    <ligand>
        <name>UDP-N-acetyl-alpha-D-glucosamine</name>
        <dbReference type="ChEBI" id="CHEBI:57705"/>
    </ligand>
</feature>
<dbReference type="InterPro" id="IPR038009">
    <property type="entry name" value="GlmU_C_LbH"/>
</dbReference>
<comment type="catalytic activity">
    <reaction evidence="18 20">
        <text>N-acetyl-alpha-D-glucosamine 1-phosphate + UTP + H(+) = UDP-N-acetyl-alpha-D-glucosamine + diphosphate</text>
        <dbReference type="Rhea" id="RHEA:13509"/>
        <dbReference type="ChEBI" id="CHEBI:15378"/>
        <dbReference type="ChEBI" id="CHEBI:33019"/>
        <dbReference type="ChEBI" id="CHEBI:46398"/>
        <dbReference type="ChEBI" id="CHEBI:57705"/>
        <dbReference type="ChEBI" id="CHEBI:57776"/>
        <dbReference type="EC" id="2.7.7.23"/>
    </reaction>
</comment>
<evidence type="ECO:0000256" key="1">
    <source>
        <dbReference type="ARBA" id="ARBA00004496"/>
    </source>
</evidence>
<feature type="binding site" evidence="20">
    <location>
        <position position="78"/>
    </location>
    <ligand>
        <name>UDP-N-acetyl-alpha-D-glucosamine</name>
        <dbReference type="ChEBI" id="CHEBI:57705"/>
    </ligand>
</feature>
<feature type="binding site" evidence="20">
    <location>
        <position position="144"/>
    </location>
    <ligand>
        <name>UDP-N-acetyl-alpha-D-glucosamine</name>
        <dbReference type="ChEBI" id="CHEBI:57705"/>
    </ligand>
</feature>
<keyword evidence="6 20" id="KW-0963">Cytoplasm</keyword>
<dbReference type="SUPFAM" id="SSF51161">
    <property type="entry name" value="Trimeric LpxA-like enzymes"/>
    <property type="match status" value="1"/>
</dbReference>
<comment type="subunit">
    <text evidence="20">Homotrimer.</text>
</comment>
<evidence type="ECO:0000313" key="22">
    <source>
        <dbReference type="EMBL" id="WZL69226.1"/>
    </source>
</evidence>
<dbReference type="InterPro" id="IPR011004">
    <property type="entry name" value="Trimer_LpxA-like_sf"/>
</dbReference>
<dbReference type="GO" id="GO:0003977">
    <property type="term" value="F:UDP-N-acetylglucosamine diphosphorylase activity"/>
    <property type="evidence" value="ECO:0007669"/>
    <property type="project" value="UniProtKB-EC"/>
</dbReference>
<feature type="binding site" evidence="20">
    <location>
        <position position="381"/>
    </location>
    <ligand>
        <name>UDP-N-acetyl-alpha-D-glucosamine</name>
        <dbReference type="ChEBI" id="CHEBI:57705"/>
    </ligand>
</feature>
<feature type="region of interest" description="Linker" evidence="20">
    <location>
        <begin position="235"/>
        <end position="255"/>
    </location>
</feature>
<evidence type="ECO:0000256" key="20">
    <source>
        <dbReference type="HAMAP-Rule" id="MF_01631"/>
    </source>
</evidence>
<feature type="domain" description="Nucleotidyl transferase" evidence="21">
    <location>
        <begin position="11"/>
        <end position="224"/>
    </location>
</feature>
<keyword evidence="7 20" id="KW-0808">Transferase</keyword>
<dbReference type="InterPro" id="IPR029044">
    <property type="entry name" value="Nucleotide-diphossugar_trans"/>
</dbReference>
<evidence type="ECO:0000313" key="23">
    <source>
        <dbReference type="Proteomes" id="UP001486565"/>
    </source>
</evidence>
<dbReference type="EC" id="2.3.1.157" evidence="20"/>
<dbReference type="EC" id="2.7.7.23" evidence="20"/>
<evidence type="ECO:0000256" key="13">
    <source>
        <dbReference type="ARBA" id="ARBA00022984"/>
    </source>
</evidence>
<comment type="similarity">
    <text evidence="5 20">In the N-terminal section; belongs to the N-acetylglucosamine-1-phosphate uridyltransferase family.</text>
</comment>
<evidence type="ECO:0000256" key="6">
    <source>
        <dbReference type="ARBA" id="ARBA00022490"/>
    </source>
</evidence>
<comment type="similarity">
    <text evidence="4 20">In the C-terminal section; belongs to the transferase hexapeptide repeat family.</text>
</comment>
<proteinExistence type="inferred from homology"/>
<keyword evidence="11 20" id="KW-0460">Magnesium</keyword>
<evidence type="ECO:0000256" key="3">
    <source>
        <dbReference type="ARBA" id="ARBA00005208"/>
    </source>
</evidence>
<feature type="binding site" evidence="20">
    <location>
        <position position="159"/>
    </location>
    <ligand>
        <name>UDP-N-acetyl-alpha-D-glucosamine</name>
        <dbReference type="ChEBI" id="CHEBI:57705"/>
    </ligand>
</feature>
<feature type="binding site" evidence="20">
    <location>
        <position position="107"/>
    </location>
    <ligand>
        <name>Mg(2+)</name>
        <dbReference type="ChEBI" id="CHEBI:18420"/>
    </ligand>
</feature>
<comment type="pathway">
    <text evidence="2 20">Nucleotide-sugar biosynthesis; UDP-N-acetyl-alpha-D-glucosamine biosynthesis; N-acetyl-alpha-D-glucosamine 1-phosphate from alpha-D-glucosamine 6-phosphate (route II): step 2/2.</text>
</comment>
<dbReference type="Gene3D" id="3.90.550.10">
    <property type="entry name" value="Spore Coat Polysaccharide Biosynthesis Protein SpsA, Chain A"/>
    <property type="match status" value="1"/>
</dbReference>
<evidence type="ECO:0000256" key="14">
    <source>
        <dbReference type="ARBA" id="ARBA00023268"/>
    </source>
</evidence>
<dbReference type="PANTHER" id="PTHR43584:SF3">
    <property type="entry name" value="BIFUNCTIONAL PROTEIN GLMU"/>
    <property type="match status" value="1"/>
</dbReference>
<feature type="binding site" evidence="20">
    <location>
        <position position="232"/>
    </location>
    <ligand>
        <name>UDP-N-acetyl-alpha-D-glucosamine</name>
        <dbReference type="ChEBI" id="CHEBI:57705"/>
    </ligand>
</feature>
<keyword evidence="10 20" id="KW-0677">Repeat</keyword>
<feature type="region of interest" description="Pyrophosphorylase" evidence="20">
    <location>
        <begin position="1"/>
        <end position="234"/>
    </location>
</feature>
<evidence type="ECO:0000256" key="19">
    <source>
        <dbReference type="ARBA" id="ARBA00049628"/>
    </source>
</evidence>
<feature type="binding site" evidence="20">
    <location>
        <begin position="83"/>
        <end position="84"/>
    </location>
    <ligand>
        <name>UDP-N-acetyl-alpha-D-glucosamine</name>
        <dbReference type="ChEBI" id="CHEBI:57705"/>
    </ligand>
</feature>
<evidence type="ECO:0000256" key="9">
    <source>
        <dbReference type="ARBA" id="ARBA00022723"/>
    </source>
</evidence>
<evidence type="ECO:0000256" key="17">
    <source>
        <dbReference type="ARBA" id="ARBA00048247"/>
    </source>
</evidence>
<keyword evidence="8 20" id="KW-0548">Nucleotidyltransferase</keyword>
<dbReference type="InterPro" id="IPR005882">
    <property type="entry name" value="Bifunctional_GlmU"/>
</dbReference>
<comment type="function">
    <text evidence="19 20">Catalyzes the last two sequential reactions in the de novo biosynthetic pathway for UDP-N-acetylglucosamine (UDP-GlcNAc). The C-terminal domain catalyzes the transfer of acetyl group from acetyl coenzyme A to glucosamine-1-phosphate (GlcN-1-P) to produce N-acetylglucosamine-1-phosphate (GlcNAc-1-P), which is converted into UDP-GlcNAc by the transfer of uridine 5-monophosphate (from uridine 5-triphosphate), a reaction catalyzed by the N-terminal domain.</text>
</comment>